<proteinExistence type="predicted"/>
<gene>
    <name evidence="1" type="ORF">NIASO_08245</name>
</gene>
<dbReference type="OrthoDB" id="583528at2"/>
<dbReference type="KEGG" id="nso:NIASO_08245"/>
<organism evidence="1 2">
    <name type="scientific">Niabella soli DSM 19437</name>
    <dbReference type="NCBI Taxonomy" id="929713"/>
    <lineage>
        <taxon>Bacteria</taxon>
        <taxon>Pseudomonadati</taxon>
        <taxon>Bacteroidota</taxon>
        <taxon>Chitinophagia</taxon>
        <taxon>Chitinophagales</taxon>
        <taxon>Chitinophagaceae</taxon>
        <taxon>Niabella</taxon>
    </lineage>
</organism>
<dbReference type="RefSeq" id="WP_008584674.1">
    <property type="nucleotide sequence ID" value="NZ_CP007035.1"/>
</dbReference>
<dbReference type="EMBL" id="CP007035">
    <property type="protein sequence ID" value="AHF17469.1"/>
    <property type="molecule type" value="Genomic_DNA"/>
</dbReference>
<accession>W0F7M8</accession>
<dbReference type="Proteomes" id="UP000003586">
    <property type="component" value="Chromosome"/>
</dbReference>
<evidence type="ECO:0000313" key="2">
    <source>
        <dbReference type="Proteomes" id="UP000003586"/>
    </source>
</evidence>
<dbReference type="STRING" id="929713.NIASO_08245"/>
<name>W0F7M8_9BACT</name>
<reference evidence="1 2" key="1">
    <citation type="submission" date="2013-12" db="EMBL/GenBank/DDBJ databases">
        <authorList>
            <consortium name="DOE Joint Genome Institute"/>
            <person name="Eisen J."/>
            <person name="Huntemann M."/>
            <person name="Han J."/>
            <person name="Chen A."/>
            <person name="Kyrpides N."/>
            <person name="Mavromatis K."/>
            <person name="Markowitz V."/>
            <person name="Palaniappan K."/>
            <person name="Ivanova N."/>
            <person name="Schaumberg A."/>
            <person name="Pati A."/>
            <person name="Liolios K."/>
            <person name="Nordberg H.P."/>
            <person name="Cantor M.N."/>
            <person name="Hua S.X."/>
            <person name="Woyke T."/>
        </authorList>
    </citation>
    <scope>NUCLEOTIDE SEQUENCE [LARGE SCALE GENOMIC DNA]</scope>
    <source>
        <strain evidence="2">DSM 19437</strain>
    </source>
</reference>
<dbReference type="HOGENOM" id="CLU_701761_0_0_10"/>
<dbReference type="eggNOG" id="ENOG50336EM">
    <property type="taxonomic scope" value="Bacteria"/>
</dbReference>
<protein>
    <submittedName>
        <fullName evidence="1">Uncharacterized protein</fullName>
    </submittedName>
</protein>
<keyword evidence="2" id="KW-1185">Reference proteome</keyword>
<sequence>MNRIQITYKELFRLAIAQPFYRNGFYRSNGTEPDVQLLTAPDTVDLLRRLNLLVRNDPANSGIIVLARAAGTNAAGDALLRFLPTPGTVLTFLMLLNNPELANFDELPLQTQQENTLYFTNNVSDPAAPRDDLHLSKAPEGVDGLNDTIKVSDVNYRFHHSTTVTAGAAVVKESRTGQVIQPSAVINAGGQCDLVFDLSGSPMGTYTLLISGTPVDTFYYLGAAAGQRVFGIVEISLDSALATNYRAVEADRSLTADRPFYQLRFKNRETFWRYTILLQQTSPVYLEMAAMTSAQRSDFISKVNIVSNDTSMITFNMTTASDTEWVFESVNKLALQEKYTGASNVPLQLSLKKNVNDVSTPAKVVKDNLPFPSTGNLDATAPPKIYSDVFMIL</sequence>
<dbReference type="AlphaFoldDB" id="W0F7M8"/>
<evidence type="ECO:0000313" key="1">
    <source>
        <dbReference type="EMBL" id="AHF17469.1"/>
    </source>
</evidence>